<dbReference type="InterPro" id="IPR013325">
    <property type="entry name" value="RNA_pol_sigma_r2"/>
</dbReference>
<keyword evidence="9" id="KW-1185">Reference proteome</keyword>
<comment type="similarity">
    <text evidence="1">Belongs to the sigma-70 factor family. ECF subfamily.</text>
</comment>
<dbReference type="GO" id="GO:0003677">
    <property type="term" value="F:DNA binding"/>
    <property type="evidence" value="ECO:0007669"/>
    <property type="project" value="UniProtKB-KW"/>
</dbReference>
<accession>A0A5B8FTL1</accession>
<dbReference type="Pfam" id="PF08281">
    <property type="entry name" value="Sigma70_r4_2"/>
    <property type="match status" value="1"/>
</dbReference>
<dbReference type="InterPro" id="IPR039425">
    <property type="entry name" value="RNA_pol_sigma-70-like"/>
</dbReference>
<dbReference type="GO" id="GO:0006352">
    <property type="term" value="P:DNA-templated transcription initiation"/>
    <property type="evidence" value="ECO:0007669"/>
    <property type="project" value="InterPro"/>
</dbReference>
<keyword evidence="4" id="KW-0238">DNA-binding</keyword>
<sequence length="173" mass="19429">MLGPDPDVTRASDISHDVVALIPQLRGYARALTGGWDDADDLVQDTLAKAIAHAEKFTRDTNLRAWLFTIMRNTFLNEIKLRRRERPGREACVSLSSRAVSAPTQEWSVRGGELMRAIDRVPEPYREMLMLVVVMGESYEDSARICNCAIGTVKSRVSRARTLVMEELHESAI</sequence>
<dbReference type="InterPro" id="IPR053866">
    <property type="entry name" value="PhyR_sigma2"/>
</dbReference>
<feature type="domain" description="PhyR sigma2" evidence="7">
    <location>
        <begin position="19"/>
        <end position="71"/>
    </location>
</feature>
<dbReference type="EMBL" id="CP040818">
    <property type="protein sequence ID" value="QDL90400.1"/>
    <property type="molecule type" value="Genomic_DNA"/>
</dbReference>
<reference evidence="8 9" key="1">
    <citation type="submission" date="2019-06" db="EMBL/GenBank/DDBJ databases">
        <title>Genome sequence of Rhodobacteraceae bacterium D4M1.</title>
        <authorList>
            <person name="Cao J."/>
        </authorList>
    </citation>
    <scope>NUCLEOTIDE SEQUENCE [LARGE SCALE GENOMIC DNA]</scope>
    <source>
        <strain evidence="8 9">D4M1</strain>
    </source>
</reference>
<keyword evidence="3" id="KW-0731">Sigma factor</keyword>
<dbReference type="PANTHER" id="PTHR43133">
    <property type="entry name" value="RNA POLYMERASE ECF-TYPE SIGMA FACTO"/>
    <property type="match status" value="1"/>
</dbReference>
<keyword evidence="2" id="KW-0805">Transcription regulation</keyword>
<dbReference type="Pfam" id="PF22029">
    <property type="entry name" value="PhyR_sigma2"/>
    <property type="match status" value="1"/>
</dbReference>
<dbReference type="Proteomes" id="UP000305888">
    <property type="component" value="Chromosome"/>
</dbReference>
<dbReference type="RefSeq" id="WP_138577327.1">
    <property type="nucleotide sequence ID" value="NZ_CP040818.1"/>
</dbReference>
<evidence type="ECO:0000313" key="9">
    <source>
        <dbReference type="Proteomes" id="UP000305888"/>
    </source>
</evidence>
<dbReference type="SUPFAM" id="SSF88659">
    <property type="entry name" value="Sigma3 and sigma4 domains of RNA polymerase sigma factors"/>
    <property type="match status" value="1"/>
</dbReference>
<dbReference type="InterPro" id="IPR000838">
    <property type="entry name" value="RNA_pol_sigma70_ECF_CS"/>
</dbReference>
<dbReference type="Gene3D" id="1.10.1740.10">
    <property type="match status" value="1"/>
</dbReference>
<dbReference type="KEGG" id="ppru:FDP22_00475"/>
<dbReference type="InterPro" id="IPR014284">
    <property type="entry name" value="RNA_pol_sigma-70_dom"/>
</dbReference>
<keyword evidence="5" id="KW-0804">Transcription</keyword>
<evidence type="ECO:0000259" key="7">
    <source>
        <dbReference type="Pfam" id="PF22029"/>
    </source>
</evidence>
<dbReference type="GO" id="GO:0016987">
    <property type="term" value="F:sigma factor activity"/>
    <property type="evidence" value="ECO:0007669"/>
    <property type="project" value="UniProtKB-KW"/>
</dbReference>
<dbReference type="NCBIfam" id="TIGR02937">
    <property type="entry name" value="sigma70-ECF"/>
    <property type="match status" value="1"/>
</dbReference>
<evidence type="ECO:0000313" key="8">
    <source>
        <dbReference type="EMBL" id="QDL90400.1"/>
    </source>
</evidence>
<dbReference type="InterPro" id="IPR013249">
    <property type="entry name" value="RNA_pol_sigma70_r4_t2"/>
</dbReference>
<proteinExistence type="inferred from homology"/>
<evidence type="ECO:0000259" key="6">
    <source>
        <dbReference type="Pfam" id="PF08281"/>
    </source>
</evidence>
<feature type="domain" description="RNA polymerase sigma factor 70 region 4 type 2" evidence="6">
    <location>
        <begin position="113"/>
        <end position="162"/>
    </location>
</feature>
<dbReference type="InterPro" id="IPR036388">
    <property type="entry name" value="WH-like_DNA-bd_sf"/>
</dbReference>
<dbReference type="Gene3D" id="1.10.10.10">
    <property type="entry name" value="Winged helix-like DNA-binding domain superfamily/Winged helix DNA-binding domain"/>
    <property type="match status" value="1"/>
</dbReference>
<evidence type="ECO:0000256" key="3">
    <source>
        <dbReference type="ARBA" id="ARBA00023082"/>
    </source>
</evidence>
<organism evidence="8 9">
    <name type="scientific">Paroceanicella profunda</name>
    <dbReference type="NCBI Taxonomy" id="2579971"/>
    <lineage>
        <taxon>Bacteria</taxon>
        <taxon>Pseudomonadati</taxon>
        <taxon>Pseudomonadota</taxon>
        <taxon>Alphaproteobacteria</taxon>
        <taxon>Rhodobacterales</taxon>
        <taxon>Paracoccaceae</taxon>
        <taxon>Paroceanicella</taxon>
    </lineage>
</organism>
<dbReference type="AlphaFoldDB" id="A0A5B8FTL1"/>
<dbReference type="PANTHER" id="PTHR43133:SF25">
    <property type="entry name" value="RNA POLYMERASE SIGMA FACTOR RFAY-RELATED"/>
    <property type="match status" value="1"/>
</dbReference>
<dbReference type="CDD" id="cd06171">
    <property type="entry name" value="Sigma70_r4"/>
    <property type="match status" value="1"/>
</dbReference>
<evidence type="ECO:0000256" key="2">
    <source>
        <dbReference type="ARBA" id="ARBA00023015"/>
    </source>
</evidence>
<evidence type="ECO:0000256" key="4">
    <source>
        <dbReference type="ARBA" id="ARBA00023125"/>
    </source>
</evidence>
<gene>
    <name evidence="8" type="ORF">FDP22_00475</name>
</gene>
<protein>
    <submittedName>
        <fullName evidence="8">Sigma-70 family RNA polymerase sigma factor</fullName>
    </submittedName>
</protein>
<evidence type="ECO:0000256" key="5">
    <source>
        <dbReference type="ARBA" id="ARBA00023163"/>
    </source>
</evidence>
<dbReference type="InterPro" id="IPR013324">
    <property type="entry name" value="RNA_pol_sigma_r3/r4-like"/>
</dbReference>
<name>A0A5B8FTL1_9RHOB</name>
<evidence type="ECO:0000256" key="1">
    <source>
        <dbReference type="ARBA" id="ARBA00010641"/>
    </source>
</evidence>
<dbReference type="OrthoDB" id="9803470at2"/>
<dbReference type="PROSITE" id="PS01063">
    <property type="entry name" value="SIGMA70_ECF"/>
    <property type="match status" value="1"/>
</dbReference>
<dbReference type="SUPFAM" id="SSF88946">
    <property type="entry name" value="Sigma2 domain of RNA polymerase sigma factors"/>
    <property type="match status" value="1"/>
</dbReference>